<comment type="similarity">
    <text evidence="12">Belongs to the cytochrome b561 family.</text>
</comment>
<evidence type="ECO:0000256" key="1">
    <source>
        <dbReference type="ARBA" id="ARBA00001970"/>
    </source>
</evidence>
<keyword evidence="3" id="KW-0813">Transport</keyword>
<proteinExistence type="inferred from homology"/>
<dbReference type="SUPFAM" id="SSF81342">
    <property type="entry name" value="Transmembrane di-heme cytochromes"/>
    <property type="match status" value="1"/>
</dbReference>
<dbReference type="GO" id="GO:0046872">
    <property type="term" value="F:metal ion binding"/>
    <property type="evidence" value="ECO:0007669"/>
    <property type="project" value="UniProtKB-KW"/>
</dbReference>
<protein>
    <submittedName>
        <fullName evidence="15">Cytochrome b</fullName>
    </submittedName>
</protein>
<evidence type="ECO:0000256" key="3">
    <source>
        <dbReference type="ARBA" id="ARBA00022448"/>
    </source>
</evidence>
<dbReference type="InterPro" id="IPR016174">
    <property type="entry name" value="Di-haem_cyt_TM"/>
</dbReference>
<gene>
    <name evidence="15" type="ORF">FJU08_09165</name>
</gene>
<feature type="transmembrane region" description="Helical" evidence="13">
    <location>
        <begin position="55"/>
        <end position="75"/>
    </location>
</feature>
<keyword evidence="10" id="KW-0408">Iron</keyword>
<dbReference type="OrthoDB" id="8156287at2"/>
<evidence type="ECO:0000313" key="15">
    <source>
        <dbReference type="EMBL" id="TPW31144.1"/>
    </source>
</evidence>
<feature type="transmembrane region" description="Helical" evidence="13">
    <location>
        <begin position="15"/>
        <end position="34"/>
    </location>
</feature>
<feature type="domain" description="Cytochrome b561 bacterial/Ni-hydrogenase" evidence="14">
    <location>
        <begin position="9"/>
        <end position="166"/>
    </location>
</feature>
<evidence type="ECO:0000256" key="6">
    <source>
        <dbReference type="ARBA" id="ARBA00022692"/>
    </source>
</evidence>
<dbReference type="InterPro" id="IPR052168">
    <property type="entry name" value="Cytochrome_b561_oxidase"/>
</dbReference>
<evidence type="ECO:0000256" key="10">
    <source>
        <dbReference type="ARBA" id="ARBA00023004"/>
    </source>
</evidence>
<keyword evidence="6 13" id="KW-0812">Transmembrane</keyword>
<dbReference type="Proteomes" id="UP000318801">
    <property type="component" value="Unassembled WGS sequence"/>
</dbReference>
<keyword evidence="11 13" id="KW-0472">Membrane</keyword>
<keyword evidence="7" id="KW-0479">Metal-binding</keyword>
<dbReference type="PANTHER" id="PTHR30529">
    <property type="entry name" value="CYTOCHROME B561"/>
    <property type="match status" value="1"/>
</dbReference>
<feature type="transmembrane region" description="Helical" evidence="13">
    <location>
        <begin position="133"/>
        <end position="155"/>
    </location>
</feature>
<dbReference type="PANTHER" id="PTHR30529:SF6">
    <property type="entry name" value="BLL0291 PROTEIN"/>
    <property type="match status" value="1"/>
</dbReference>
<organism evidence="15 16">
    <name type="scientific">Martelella alba</name>
    <dbReference type="NCBI Taxonomy" id="2590451"/>
    <lineage>
        <taxon>Bacteria</taxon>
        <taxon>Pseudomonadati</taxon>
        <taxon>Pseudomonadota</taxon>
        <taxon>Alphaproteobacteria</taxon>
        <taxon>Hyphomicrobiales</taxon>
        <taxon>Aurantimonadaceae</taxon>
        <taxon>Martelella</taxon>
    </lineage>
</organism>
<reference evidence="15 16" key="1">
    <citation type="submission" date="2019-06" db="EMBL/GenBank/DDBJ databases">
        <authorList>
            <person name="Li M."/>
        </authorList>
    </citation>
    <scope>NUCLEOTIDE SEQUENCE [LARGE SCALE GENOMIC DNA]</scope>
    <source>
        <strain evidence="15 16">BGMRC2036</strain>
    </source>
</reference>
<dbReference type="GO" id="GO:0009055">
    <property type="term" value="F:electron transfer activity"/>
    <property type="evidence" value="ECO:0007669"/>
    <property type="project" value="InterPro"/>
</dbReference>
<comment type="caution">
    <text evidence="15">The sequence shown here is derived from an EMBL/GenBank/DDBJ whole genome shotgun (WGS) entry which is preliminary data.</text>
</comment>
<evidence type="ECO:0000256" key="2">
    <source>
        <dbReference type="ARBA" id="ARBA00004651"/>
    </source>
</evidence>
<keyword evidence="5" id="KW-0349">Heme</keyword>
<keyword evidence="9 13" id="KW-1133">Transmembrane helix</keyword>
<dbReference type="GO" id="GO:0005886">
    <property type="term" value="C:plasma membrane"/>
    <property type="evidence" value="ECO:0007669"/>
    <property type="project" value="UniProtKB-SubCell"/>
</dbReference>
<dbReference type="RefSeq" id="WP_141149015.1">
    <property type="nucleotide sequence ID" value="NZ_VHLG01000004.1"/>
</dbReference>
<dbReference type="Gene3D" id="1.20.950.20">
    <property type="entry name" value="Transmembrane di-heme cytochromes, Chain C"/>
    <property type="match status" value="1"/>
</dbReference>
<dbReference type="GO" id="GO:0020037">
    <property type="term" value="F:heme binding"/>
    <property type="evidence" value="ECO:0007669"/>
    <property type="project" value="TreeGrafter"/>
</dbReference>
<evidence type="ECO:0000256" key="4">
    <source>
        <dbReference type="ARBA" id="ARBA00022475"/>
    </source>
</evidence>
<name>A0A506UDW7_9HYPH</name>
<dbReference type="GO" id="GO:0022904">
    <property type="term" value="P:respiratory electron transport chain"/>
    <property type="evidence" value="ECO:0007669"/>
    <property type="project" value="InterPro"/>
</dbReference>
<evidence type="ECO:0000313" key="16">
    <source>
        <dbReference type="Proteomes" id="UP000318801"/>
    </source>
</evidence>
<evidence type="ECO:0000256" key="12">
    <source>
        <dbReference type="ARBA" id="ARBA00037975"/>
    </source>
</evidence>
<evidence type="ECO:0000256" key="13">
    <source>
        <dbReference type="SAM" id="Phobius"/>
    </source>
</evidence>
<dbReference type="EMBL" id="VHLG01000004">
    <property type="protein sequence ID" value="TPW31144.1"/>
    <property type="molecule type" value="Genomic_DNA"/>
</dbReference>
<evidence type="ECO:0000256" key="11">
    <source>
        <dbReference type="ARBA" id="ARBA00023136"/>
    </source>
</evidence>
<sequence length="166" mass="18593">MVSATPLSFSVSQRILHWVMMLLIFFNLIFSDGMEHWSRLIYKGQTPTPDEISSANIHAYVGIAILVLALLRLALRLTEGVPAEPAEEPPVLQLASRIAHWTFYILFFLMPISGILAYYGGVDIAGEVHGGPLKVLLWALIVAHVAAVVVHQYWWKTDVLKRMTRG</sequence>
<dbReference type="InterPro" id="IPR011577">
    <property type="entry name" value="Cyt_b561_bac/Ni-Hgenase"/>
</dbReference>
<keyword evidence="4" id="KW-1003">Cell membrane</keyword>
<keyword evidence="8" id="KW-0249">Electron transport</keyword>
<dbReference type="AlphaFoldDB" id="A0A506UDW7"/>
<keyword evidence="16" id="KW-1185">Reference proteome</keyword>
<feature type="transmembrane region" description="Helical" evidence="13">
    <location>
        <begin position="98"/>
        <end position="121"/>
    </location>
</feature>
<evidence type="ECO:0000259" key="14">
    <source>
        <dbReference type="Pfam" id="PF01292"/>
    </source>
</evidence>
<dbReference type="Pfam" id="PF01292">
    <property type="entry name" value="Ni_hydr_CYTB"/>
    <property type="match status" value="1"/>
</dbReference>
<comment type="cofactor">
    <cofactor evidence="1">
        <name>heme b</name>
        <dbReference type="ChEBI" id="CHEBI:60344"/>
    </cofactor>
</comment>
<evidence type="ECO:0000256" key="8">
    <source>
        <dbReference type="ARBA" id="ARBA00022982"/>
    </source>
</evidence>
<accession>A0A506UDW7</accession>
<evidence type="ECO:0000256" key="9">
    <source>
        <dbReference type="ARBA" id="ARBA00022989"/>
    </source>
</evidence>
<comment type="subcellular location">
    <subcellularLocation>
        <location evidence="2">Cell membrane</location>
        <topology evidence="2">Multi-pass membrane protein</topology>
    </subcellularLocation>
</comment>
<evidence type="ECO:0000256" key="7">
    <source>
        <dbReference type="ARBA" id="ARBA00022723"/>
    </source>
</evidence>
<evidence type="ECO:0000256" key="5">
    <source>
        <dbReference type="ARBA" id="ARBA00022617"/>
    </source>
</evidence>